<dbReference type="EMBL" id="BART01030343">
    <property type="protein sequence ID" value="GAH16510.1"/>
    <property type="molecule type" value="Genomic_DNA"/>
</dbReference>
<sequence length="83" mass="9489">MLFILLLESYFNQTHEYGINASLNYDLNATDASDVTWWVNDTVQFKINLSGFIQNTSSLNLGTYNINITVNDTENNKAGFIFR</sequence>
<gene>
    <name evidence="1" type="ORF">S01H4_53012</name>
</gene>
<organism evidence="1">
    <name type="scientific">marine sediment metagenome</name>
    <dbReference type="NCBI Taxonomy" id="412755"/>
    <lineage>
        <taxon>unclassified sequences</taxon>
        <taxon>metagenomes</taxon>
        <taxon>ecological metagenomes</taxon>
    </lineage>
</organism>
<accession>X1E838</accession>
<proteinExistence type="predicted"/>
<evidence type="ECO:0000313" key="1">
    <source>
        <dbReference type="EMBL" id="GAH16510.1"/>
    </source>
</evidence>
<evidence type="ECO:0008006" key="2">
    <source>
        <dbReference type="Google" id="ProtNLM"/>
    </source>
</evidence>
<dbReference type="AlphaFoldDB" id="X1E838"/>
<protein>
    <recommendedName>
        <fullName evidence="2">Ig-like domain-containing protein</fullName>
    </recommendedName>
</protein>
<name>X1E838_9ZZZZ</name>
<comment type="caution">
    <text evidence="1">The sequence shown here is derived from an EMBL/GenBank/DDBJ whole genome shotgun (WGS) entry which is preliminary data.</text>
</comment>
<feature type="non-terminal residue" evidence="1">
    <location>
        <position position="83"/>
    </location>
</feature>
<reference evidence="1" key="1">
    <citation type="journal article" date="2014" name="Front. Microbiol.">
        <title>High frequency of phylogenetically diverse reductive dehalogenase-homologous genes in deep subseafloor sedimentary metagenomes.</title>
        <authorList>
            <person name="Kawai M."/>
            <person name="Futagami T."/>
            <person name="Toyoda A."/>
            <person name="Takaki Y."/>
            <person name="Nishi S."/>
            <person name="Hori S."/>
            <person name="Arai W."/>
            <person name="Tsubouchi T."/>
            <person name="Morono Y."/>
            <person name="Uchiyama I."/>
            <person name="Ito T."/>
            <person name="Fujiyama A."/>
            <person name="Inagaki F."/>
            <person name="Takami H."/>
        </authorList>
    </citation>
    <scope>NUCLEOTIDE SEQUENCE</scope>
    <source>
        <strain evidence="1">Expedition CK06-06</strain>
    </source>
</reference>